<dbReference type="Gene3D" id="1.10.4100.10">
    <property type="entry name" value="2-methylcitrate dehydratase PrpD"/>
    <property type="match status" value="1"/>
</dbReference>
<dbReference type="SUPFAM" id="SSF103378">
    <property type="entry name" value="2-methylcitrate dehydratase PrpD"/>
    <property type="match status" value="1"/>
</dbReference>
<name>A0ABP8I8J2_9BURK</name>
<keyword evidence="5" id="KW-1185">Reference proteome</keyword>
<evidence type="ECO:0000313" key="4">
    <source>
        <dbReference type="EMBL" id="GAA4353625.1"/>
    </source>
</evidence>
<comment type="similarity">
    <text evidence="1">Belongs to the PrpD family.</text>
</comment>
<feature type="domain" description="MmgE/PrpD C-terminal" evidence="3">
    <location>
        <begin position="278"/>
        <end position="449"/>
    </location>
</feature>
<accession>A0ABP8I8J2</accession>
<reference evidence="5" key="1">
    <citation type="journal article" date="2019" name="Int. J. Syst. Evol. Microbiol.">
        <title>The Global Catalogue of Microorganisms (GCM) 10K type strain sequencing project: providing services to taxonomists for standard genome sequencing and annotation.</title>
        <authorList>
            <consortium name="The Broad Institute Genomics Platform"/>
            <consortium name="The Broad Institute Genome Sequencing Center for Infectious Disease"/>
            <person name="Wu L."/>
            <person name="Ma J."/>
        </authorList>
    </citation>
    <scope>NUCLEOTIDE SEQUENCE [LARGE SCALE GENOMIC DNA]</scope>
    <source>
        <strain evidence="5">JCM 17804</strain>
    </source>
</reference>
<protein>
    <submittedName>
        <fullName evidence="4">MmgE/PrpD family protein</fullName>
    </submittedName>
</protein>
<evidence type="ECO:0000259" key="3">
    <source>
        <dbReference type="Pfam" id="PF19305"/>
    </source>
</evidence>
<dbReference type="PANTHER" id="PTHR16943:SF8">
    <property type="entry name" value="2-METHYLCITRATE DEHYDRATASE"/>
    <property type="match status" value="1"/>
</dbReference>
<dbReference type="InterPro" id="IPR005656">
    <property type="entry name" value="MmgE_PrpD"/>
</dbReference>
<dbReference type="InterPro" id="IPR042188">
    <property type="entry name" value="MmgE/PrpD_sf_2"/>
</dbReference>
<dbReference type="EMBL" id="BAABGJ010000079">
    <property type="protein sequence ID" value="GAA4353625.1"/>
    <property type="molecule type" value="Genomic_DNA"/>
</dbReference>
<evidence type="ECO:0000259" key="2">
    <source>
        <dbReference type="Pfam" id="PF03972"/>
    </source>
</evidence>
<dbReference type="Pfam" id="PF19305">
    <property type="entry name" value="MmgE_PrpD_C"/>
    <property type="match status" value="1"/>
</dbReference>
<gene>
    <name evidence="4" type="ORF">GCM10023165_43950</name>
</gene>
<dbReference type="InterPro" id="IPR042183">
    <property type="entry name" value="MmgE/PrpD_sf_1"/>
</dbReference>
<dbReference type="Pfam" id="PF03972">
    <property type="entry name" value="MmgE_PrpD_N"/>
    <property type="match status" value="1"/>
</dbReference>
<evidence type="ECO:0000313" key="5">
    <source>
        <dbReference type="Proteomes" id="UP001500975"/>
    </source>
</evidence>
<feature type="domain" description="MmgE/PrpD N-terminal" evidence="2">
    <location>
        <begin position="19"/>
        <end position="251"/>
    </location>
</feature>
<dbReference type="InterPro" id="IPR045337">
    <property type="entry name" value="MmgE_PrpD_C"/>
</dbReference>
<proteinExistence type="inferred from homology"/>
<dbReference type="Gene3D" id="3.30.1330.120">
    <property type="entry name" value="2-methylcitrate dehydratase PrpD"/>
    <property type="match status" value="1"/>
</dbReference>
<dbReference type="InterPro" id="IPR045336">
    <property type="entry name" value="MmgE_PrpD_N"/>
</dbReference>
<sequence>MITQQPPDTVEESLERAVVQYVYGFRREHIDAEGLRFAKTLLKDQIAVQAGASQLPWSRDVRRCLAKPRPGEASVVADAQRMDAGDAAYLNAVYGGGFEYDDVAGNGHPGCCVVPVALAVGEELGATLGEVLEAMVAGYEAYVRIGRLASPDLVNRGWHPHSVLAHFGAAAVAAKLHRCAPNTIFNALGIALSHACGTTEYTSTGGSIKRVHAGIAARNGIASAELARGGITGPRQWLTGKKGFYRTFIGRAVDAEAAATAFGPDAPLLLKQAWFKAYCACGAHHPYIDAMAQIRPRAGEVEAIDAKVQAMTQNLAARPEVAMNGPRTIEELQFSPQLQMAFSALGLGNGYATHMDFLAGRLTLSPDGEVVQLARRIQLQHAPELDQRFPRNFVADVTVRYRDGSSETLFVEHALGMPGRPFTSEQHQAKLEELSFGPLGEARARRLFALIDELDPALPVHELAALIRH</sequence>
<comment type="caution">
    <text evidence="4">The sequence shown here is derived from an EMBL/GenBank/DDBJ whole genome shotgun (WGS) entry which is preliminary data.</text>
</comment>
<evidence type="ECO:0000256" key="1">
    <source>
        <dbReference type="ARBA" id="ARBA00006174"/>
    </source>
</evidence>
<dbReference type="InterPro" id="IPR036148">
    <property type="entry name" value="MmgE/PrpD_sf"/>
</dbReference>
<dbReference type="PANTHER" id="PTHR16943">
    <property type="entry name" value="2-METHYLCITRATE DEHYDRATASE-RELATED"/>
    <property type="match status" value="1"/>
</dbReference>
<dbReference type="Proteomes" id="UP001500975">
    <property type="component" value="Unassembled WGS sequence"/>
</dbReference>
<organism evidence="4 5">
    <name type="scientific">Variovorax defluvii</name>
    <dbReference type="NCBI Taxonomy" id="913761"/>
    <lineage>
        <taxon>Bacteria</taxon>
        <taxon>Pseudomonadati</taxon>
        <taxon>Pseudomonadota</taxon>
        <taxon>Betaproteobacteria</taxon>
        <taxon>Burkholderiales</taxon>
        <taxon>Comamonadaceae</taxon>
        <taxon>Variovorax</taxon>
    </lineage>
</organism>